<reference evidence="2 3" key="1">
    <citation type="submission" date="2024-01" db="EMBL/GenBank/DDBJ databases">
        <title>The genomes of 5 underutilized Papilionoideae crops provide insights into root nodulation and disease resistanc.</title>
        <authorList>
            <person name="Yuan L."/>
        </authorList>
    </citation>
    <scope>NUCLEOTIDE SEQUENCE [LARGE SCALE GENOMIC DNA]</scope>
    <source>
        <strain evidence="2">ZHUSHIDOU_FW_LH</strain>
        <tissue evidence="2">Leaf</tissue>
    </source>
</reference>
<accession>A0AAN9FGN1</accession>
<feature type="domain" description="DUF7705" evidence="1">
    <location>
        <begin position="1"/>
        <end position="93"/>
    </location>
</feature>
<comment type="caution">
    <text evidence="2">The sequence shown here is derived from an EMBL/GenBank/DDBJ whole genome shotgun (WGS) entry which is preliminary data.</text>
</comment>
<dbReference type="Pfam" id="PF24804">
    <property type="entry name" value="DUF7705"/>
    <property type="match status" value="1"/>
</dbReference>
<sequence>MNQPILCHQQTQITDGTMRGGFNGSYDLDSSCGAGHDSSLSYYEVVWEKKVNVGSWAFKHKLKTSKKYPWLMLYLRADATKGFSGASNIYYYTDKILSGSVGQVVAHLSLNQLQLVSSLSLEYRAIPAGRPLLLSASS</sequence>
<keyword evidence="3" id="KW-1185">Reference proteome</keyword>
<evidence type="ECO:0000313" key="3">
    <source>
        <dbReference type="Proteomes" id="UP001372338"/>
    </source>
</evidence>
<organism evidence="2 3">
    <name type="scientific">Crotalaria pallida</name>
    <name type="common">Smooth rattlebox</name>
    <name type="synonym">Crotalaria striata</name>
    <dbReference type="NCBI Taxonomy" id="3830"/>
    <lineage>
        <taxon>Eukaryota</taxon>
        <taxon>Viridiplantae</taxon>
        <taxon>Streptophyta</taxon>
        <taxon>Embryophyta</taxon>
        <taxon>Tracheophyta</taxon>
        <taxon>Spermatophyta</taxon>
        <taxon>Magnoliopsida</taxon>
        <taxon>eudicotyledons</taxon>
        <taxon>Gunneridae</taxon>
        <taxon>Pentapetalae</taxon>
        <taxon>rosids</taxon>
        <taxon>fabids</taxon>
        <taxon>Fabales</taxon>
        <taxon>Fabaceae</taxon>
        <taxon>Papilionoideae</taxon>
        <taxon>50 kb inversion clade</taxon>
        <taxon>genistoids sensu lato</taxon>
        <taxon>core genistoids</taxon>
        <taxon>Crotalarieae</taxon>
        <taxon>Crotalaria</taxon>
    </lineage>
</organism>
<evidence type="ECO:0000313" key="2">
    <source>
        <dbReference type="EMBL" id="KAK7276077.1"/>
    </source>
</evidence>
<dbReference type="PANTHER" id="PTHR33916">
    <property type="entry name" value="EXPANSIN-LIKE EG45 DOMAIN-CONTAINING PROTEIN"/>
    <property type="match status" value="1"/>
</dbReference>
<name>A0AAN9FGN1_CROPI</name>
<dbReference type="Proteomes" id="UP001372338">
    <property type="component" value="Unassembled WGS sequence"/>
</dbReference>
<dbReference type="PANTHER" id="PTHR33916:SF8">
    <property type="entry name" value="OS05G0272800 PROTEIN"/>
    <property type="match status" value="1"/>
</dbReference>
<evidence type="ECO:0000259" key="1">
    <source>
        <dbReference type="Pfam" id="PF24804"/>
    </source>
</evidence>
<proteinExistence type="predicted"/>
<dbReference type="AlphaFoldDB" id="A0AAN9FGN1"/>
<dbReference type="EMBL" id="JAYWIO010000003">
    <property type="protein sequence ID" value="KAK7276077.1"/>
    <property type="molecule type" value="Genomic_DNA"/>
</dbReference>
<gene>
    <name evidence="2" type="ORF">RIF29_17209</name>
</gene>
<dbReference type="InterPro" id="IPR056122">
    <property type="entry name" value="DUF7705"/>
</dbReference>
<protein>
    <recommendedName>
        <fullName evidence="1">DUF7705 domain-containing protein</fullName>
    </recommendedName>
</protein>